<dbReference type="InterPro" id="IPR007760">
    <property type="entry name" value="Mn_catalase"/>
</dbReference>
<dbReference type="Pfam" id="PF05067">
    <property type="entry name" value="Mn_catalase"/>
    <property type="match status" value="1"/>
</dbReference>
<dbReference type="SUPFAM" id="SSF47240">
    <property type="entry name" value="Ferritin-like"/>
    <property type="match status" value="1"/>
</dbReference>
<dbReference type="InterPro" id="IPR027407">
    <property type="entry name" value="Mn_catalase_C"/>
</dbReference>
<reference evidence="3 4" key="1">
    <citation type="journal article" date="2019" name="Int. J. Syst. Evol. Microbiol.">
        <title>The Global Catalogue of Microorganisms (GCM) 10K type strain sequencing project: providing services to taxonomists for standard genome sequencing and annotation.</title>
        <authorList>
            <consortium name="The Broad Institute Genomics Platform"/>
            <consortium name="The Broad Institute Genome Sequencing Center for Infectious Disease"/>
            <person name="Wu L."/>
            <person name="Ma J."/>
        </authorList>
    </citation>
    <scope>NUCLEOTIDE SEQUENCE [LARGE SCALE GENOMIC DNA]</scope>
    <source>
        <strain evidence="3 4">JCM 12662</strain>
    </source>
</reference>
<dbReference type="Gene3D" id="3.30.1530.10">
    <property type="entry name" value="manganese catalase, domain 2, chain A"/>
    <property type="match status" value="1"/>
</dbReference>
<feature type="region of interest" description="Disordered" evidence="2">
    <location>
        <begin position="200"/>
        <end position="238"/>
    </location>
</feature>
<dbReference type="RefSeq" id="WP_343755911.1">
    <property type="nucleotide sequence ID" value="NZ_BAAACW010000114.1"/>
</dbReference>
<organism evidence="3 4">
    <name type="scientific">Alkalibacterium iburiense</name>
    <dbReference type="NCBI Taxonomy" id="290589"/>
    <lineage>
        <taxon>Bacteria</taxon>
        <taxon>Bacillati</taxon>
        <taxon>Bacillota</taxon>
        <taxon>Bacilli</taxon>
        <taxon>Lactobacillales</taxon>
        <taxon>Carnobacteriaceae</taxon>
        <taxon>Alkalibacterium</taxon>
    </lineage>
</organism>
<dbReference type="EMBL" id="BAAACW010000114">
    <property type="protein sequence ID" value="GAA0366441.1"/>
    <property type="molecule type" value="Genomic_DNA"/>
</dbReference>
<dbReference type="Gene3D" id="1.20.1260.10">
    <property type="match status" value="1"/>
</dbReference>
<accession>A0ABN0XKG0</accession>
<name>A0ABN0XKG0_9LACT</name>
<protein>
    <submittedName>
        <fullName evidence="3">Manganese catalase family protein</fullName>
    </submittedName>
</protein>
<evidence type="ECO:0000256" key="2">
    <source>
        <dbReference type="SAM" id="MobiDB-lite"/>
    </source>
</evidence>
<comment type="caution">
    <text evidence="3">The sequence shown here is derived from an EMBL/GenBank/DDBJ whole genome shotgun (WGS) entry which is preliminary data.</text>
</comment>
<evidence type="ECO:0000256" key="1">
    <source>
        <dbReference type="ARBA" id="ARBA00007644"/>
    </source>
</evidence>
<evidence type="ECO:0000313" key="4">
    <source>
        <dbReference type="Proteomes" id="UP001501166"/>
    </source>
</evidence>
<comment type="similarity">
    <text evidence="1">Belongs to the manganese catalase family.</text>
</comment>
<proteinExistence type="inferred from homology"/>
<sequence>MTGMTSYLFQAWNTVGKENDKFKDLLLDTGTEEIGHIEMLANMINLLLKDSPLNVQESIYNNNDAKIASVLSGMDPNHGILNGLGANLNNPNGTPWTAAYMSASGNMLADMRFNVTRESMGRPQVTRLYHMTEDEGIRDMLAFLMARETQHQLQFIEAAEELEKQYGVVVPYGTKDLEHSKFNHTVMNFSEGEASGEFYEGRTAKDGEKFKYEKDPSPHGGMGNPAPSPEDIRNTQGEITIEQGKKLIEDLSHHVDR</sequence>
<evidence type="ECO:0000313" key="3">
    <source>
        <dbReference type="EMBL" id="GAA0366441.1"/>
    </source>
</evidence>
<gene>
    <name evidence="3" type="ORF">GCM10008932_18230</name>
</gene>
<feature type="compositionally biased region" description="Basic and acidic residues" evidence="2">
    <location>
        <begin position="200"/>
        <end position="217"/>
    </location>
</feature>
<dbReference type="InterPro" id="IPR012347">
    <property type="entry name" value="Ferritin-like"/>
</dbReference>
<keyword evidence="4" id="KW-1185">Reference proteome</keyword>
<dbReference type="InterPro" id="IPR009078">
    <property type="entry name" value="Ferritin-like_SF"/>
</dbReference>
<dbReference type="Proteomes" id="UP001501166">
    <property type="component" value="Unassembled WGS sequence"/>
</dbReference>